<evidence type="ECO:0000256" key="4">
    <source>
        <dbReference type="ARBA" id="ARBA00023034"/>
    </source>
</evidence>
<dbReference type="GO" id="GO:0005829">
    <property type="term" value="C:cytosol"/>
    <property type="evidence" value="ECO:0007669"/>
    <property type="project" value="GOC"/>
</dbReference>
<dbReference type="PANTHER" id="PTHR21493">
    <property type="entry name" value="CGI-141-RELATED/LIPASE CONTAINING PROTEIN"/>
    <property type="match status" value="1"/>
</dbReference>
<reference evidence="8" key="2">
    <citation type="journal article" date="2007" name="Science">
        <title>Draft genome sequence of the sexually transmitted pathogen Trichomonas vaginalis.</title>
        <authorList>
            <person name="Carlton J.M."/>
            <person name="Hirt R.P."/>
            <person name="Silva J.C."/>
            <person name="Delcher A.L."/>
            <person name="Schatz M."/>
            <person name="Zhao Q."/>
            <person name="Wortman J.R."/>
            <person name="Bidwell S.L."/>
            <person name="Alsmark U.C.M."/>
            <person name="Besteiro S."/>
            <person name="Sicheritz-Ponten T."/>
            <person name="Noel C.J."/>
            <person name="Dacks J.B."/>
            <person name="Foster P.G."/>
            <person name="Simillion C."/>
            <person name="Van de Peer Y."/>
            <person name="Miranda-Saavedra D."/>
            <person name="Barton G.J."/>
            <person name="Westrop G.D."/>
            <person name="Mueller S."/>
            <person name="Dessi D."/>
            <person name="Fiori P.L."/>
            <person name="Ren Q."/>
            <person name="Paulsen I."/>
            <person name="Zhang H."/>
            <person name="Bastida-Corcuera F.D."/>
            <person name="Simoes-Barbosa A."/>
            <person name="Brown M.T."/>
            <person name="Hayes R.D."/>
            <person name="Mukherjee M."/>
            <person name="Okumura C.Y."/>
            <person name="Schneider R."/>
            <person name="Smith A.J."/>
            <person name="Vanacova S."/>
            <person name="Villalvazo M."/>
            <person name="Haas B.J."/>
            <person name="Pertea M."/>
            <person name="Feldblyum T.V."/>
            <person name="Utterback T.R."/>
            <person name="Shu C.L."/>
            <person name="Osoegawa K."/>
            <person name="de Jong P.J."/>
            <person name="Hrdy I."/>
            <person name="Horvathova L."/>
            <person name="Zubacova Z."/>
            <person name="Dolezal P."/>
            <person name="Malik S.B."/>
            <person name="Logsdon J.M. Jr."/>
            <person name="Henze K."/>
            <person name="Gupta A."/>
            <person name="Wang C.C."/>
            <person name="Dunne R.L."/>
            <person name="Upcroft J.A."/>
            <person name="Upcroft P."/>
            <person name="White O."/>
            <person name="Salzberg S.L."/>
            <person name="Tang P."/>
            <person name="Chiu C.-H."/>
            <person name="Lee Y.-S."/>
            <person name="Embley T.M."/>
            <person name="Coombs G.H."/>
            <person name="Mottram J.C."/>
            <person name="Tachezy J."/>
            <person name="Fraser-Liggett C.M."/>
            <person name="Johnson P.J."/>
        </authorList>
    </citation>
    <scope>NUCLEOTIDE SEQUENCE [LARGE SCALE GENOMIC DNA]</scope>
    <source>
        <strain evidence="8">G3</strain>
    </source>
</reference>
<dbReference type="InterPro" id="IPR007305">
    <property type="entry name" value="Vesicle_transpt_Got1/SFT2"/>
</dbReference>
<keyword evidence="3 7" id="KW-1133">Transmembrane helix</keyword>
<organism evidence="8 9">
    <name type="scientific">Trichomonas vaginalis (strain ATCC PRA-98 / G3)</name>
    <dbReference type="NCBI Taxonomy" id="412133"/>
    <lineage>
        <taxon>Eukaryota</taxon>
        <taxon>Metamonada</taxon>
        <taxon>Parabasalia</taxon>
        <taxon>Trichomonadida</taxon>
        <taxon>Trichomonadidae</taxon>
        <taxon>Trichomonas</taxon>
    </lineage>
</organism>
<evidence type="ECO:0000256" key="5">
    <source>
        <dbReference type="ARBA" id="ARBA00023136"/>
    </source>
</evidence>
<accession>A2FMN8</accession>
<evidence type="ECO:0000256" key="3">
    <source>
        <dbReference type="ARBA" id="ARBA00022989"/>
    </source>
</evidence>
<dbReference type="VEuPathDB" id="TrichDB:TVAG_177460"/>
<dbReference type="RefSeq" id="XP_001306768.1">
    <property type="nucleotide sequence ID" value="XM_001306767.1"/>
</dbReference>
<sequence length="126" mass="13840">MNDLEVIGGGVIFGGVIFFLLGIFSMSTEFLITANILILLGLNLYMHVKQFFTFLIQKDKLKGTIAFFAGIALVFLKHPVFGIIAELVGTYWLFGGFLPALLALLSRVPVLSMILPKSFGKNETLP</sequence>
<dbReference type="OMA" id="LMGWPIV"/>
<evidence type="ECO:0000256" key="7">
    <source>
        <dbReference type="SAM" id="Phobius"/>
    </source>
</evidence>
<dbReference type="GO" id="GO:0042147">
    <property type="term" value="P:retrograde transport, endosome to Golgi"/>
    <property type="evidence" value="ECO:0007669"/>
    <property type="project" value="InterPro"/>
</dbReference>
<feature type="transmembrane region" description="Helical" evidence="7">
    <location>
        <begin position="65"/>
        <end position="85"/>
    </location>
</feature>
<keyword evidence="5 7" id="KW-0472">Membrane</keyword>
<comment type="subcellular location">
    <subcellularLocation>
        <location evidence="1">Golgi apparatus membrane</location>
        <topology evidence="1">Multi-pass membrane protein</topology>
    </subcellularLocation>
</comment>
<keyword evidence="2 7" id="KW-0812">Transmembrane</keyword>
<dbReference type="FunCoup" id="A2FMN8">
    <property type="interactions" value="461"/>
</dbReference>
<dbReference type="GO" id="GO:0006888">
    <property type="term" value="P:endoplasmic reticulum to Golgi vesicle-mediated transport"/>
    <property type="evidence" value="ECO:0007669"/>
    <property type="project" value="InterPro"/>
</dbReference>
<evidence type="ECO:0000256" key="1">
    <source>
        <dbReference type="ARBA" id="ARBA00004653"/>
    </source>
</evidence>
<evidence type="ECO:0000313" key="9">
    <source>
        <dbReference type="Proteomes" id="UP000001542"/>
    </source>
</evidence>
<dbReference type="EMBL" id="DS113890">
    <property type="protein sequence ID" value="EAX93838.1"/>
    <property type="molecule type" value="Genomic_DNA"/>
</dbReference>
<evidence type="ECO:0000256" key="2">
    <source>
        <dbReference type="ARBA" id="ARBA00022692"/>
    </source>
</evidence>
<dbReference type="Proteomes" id="UP000001542">
    <property type="component" value="Unassembled WGS sequence"/>
</dbReference>
<dbReference type="PANTHER" id="PTHR21493:SF9">
    <property type="entry name" value="GOLGI TRANSPORT PROTEIN 1-RELATED"/>
    <property type="match status" value="1"/>
</dbReference>
<feature type="transmembrane region" description="Helical" evidence="7">
    <location>
        <begin position="91"/>
        <end position="115"/>
    </location>
</feature>
<dbReference type="eggNOG" id="KOG1743">
    <property type="taxonomic scope" value="Eukaryota"/>
</dbReference>
<dbReference type="OrthoDB" id="204784at2759"/>
<dbReference type="AlphaFoldDB" id="A2FMN8"/>
<proteinExistence type="inferred from homology"/>
<dbReference type="GO" id="GO:0000139">
    <property type="term" value="C:Golgi membrane"/>
    <property type="evidence" value="ECO:0007669"/>
    <property type="project" value="UniProtKB-SubCell"/>
</dbReference>
<evidence type="ECO:0000313" key="8">
    <source>
        <dbReference type="EMBL" id="EAX93838.1"/>
    </source>
</evidence>
<protein>
    <submittedName>
        <fullName evidence="8">Got1-like family protein</fullName>
    </submittedName>
</protein>
<dbReference type="InterPro" id="IPR045176">
    <property type="entry name" value="Got1"/>
</dbReference>
<dbReference type="KEGG" id="tva:4751563"/>
<dbReference type="VEuPathDB" id="TrichDB:TVAGG3_1002820"/>
<keyword evidence="4" id="KW-0333">Golgi apparatus</keyword>
<evidence type="ECO:0000256" key="6">
    <source>
        <dbReference type="ARBA" id="ARBA00025799"/>
    </source>
</evidence>
<dbReference type="InParanoid" id="A2FMN8"/>
<keyword evidence="9" id="KW-1185">Reference proteome</keyword>
<feature type="transmembrane region" description="Helical" evidence="7">
    <location>
        <begin position="12"/>
        <end position="45"/>
    </location>
</feature>
<name>A2FMN8_TRIV3</name>
<comment type="similarity">
    <text evidence="6">Belongs to the GOT1 family.</text>
</comment>
<reference evidence="8" key="1">
    <citation type="submission" date="2006-10" db="EMBL/GenBank/DDBJ databases">
        <authorList>
            <person name="Amadeo P."/>
            <person name="Zhao Q."/>
            <person name="Wortman J."/>
            <person name="Fraser-Liggett C."/>
            <person name="Carlton J."/>
        </authorList>
    </citation>
    <scope>NUCLEOTIDE SEQUENCE</scope>
    <source>
        <strain evidence="8">G3</strain>
    </source>
</reference>
<gene>
    <name evidence="8" type="ORF">TVAG_177460</name>
</gene>
<dbReference type="Pfam" id="PF04178">
    <property type="entry name" value="Got1"/>
    <property type="match status" value="1"/>
</dbReference>